<feature type="binding site" evidence="8">
    <location>
        <position position="17"/>
    </location>
    <ligand>
        <name>tRNA</name>
        <dbReference type="ChEBI" id="CHEBI:17843"/>
    </ligand>
</feature>
<accession>A0A249JZ16</accession>
<dbReference type="GO" id="GO:0072344">
    <property type="term" value="P:rescue of stalled ribosome"/>
    <property type="evidence" value="ECO:0007669"/>
    <property type="project" value="UniProtKB-UniRule"/>
</dbReference>
<dbReference type="GO" id="GO:0006515">
    <property type="term" value="P:protein quality control for misfolded or incompletely synthesized proteins"/>
    <property type="evidence" value="ECO:0007669"/>
    <property type="project" value="UniProtKB-UniRule"/>
</dbReference>
<dbReference type="EC" id="3.1.1.29" evidence="1 8"/>
<dbReference type="KEGG" id="abam:B1s21122_05515"/>
<evidence type="ECO:0000313" key="12">
    <source>
        <dbReference type="Proteomes" id="UP000217153"/>
    </source>
</evidence>
<comment type="similarity">
    <text evidence="5 8 10">Belongs to the PTH family.</text>
</comment>
<keyword evidence="2 8" id="KW-0820">tRNA-binding</keyword>
<dbReference type="NCBIfam" id="TIGR00447">
    <property type="entry name" value="pth"/>
    <property type="match status" value="1"/>
</dbReference>
<dbReference type="PANTHER" id="PTHR17224:SF1">
    <property type="entry name" value="PEPTIDYL-TRNA HYDROLASE"/>
    <property type="match status" value="1"/>
</dbReference>
<evidence type="ECO:0000256" key="10">
    <source>
        <dbReference type="RuleBase" id="RU004320"/>
    </source>
</evidence>
<sequence>MADRWLVIGLGNPGPEYEKTRHNIGQLVLDQLCGGNKFSSHKSRMEICEVKCGEQTLVLAKSRGYMNETGGPAKALLDFYKIEPTQVIAVHDELDLPFNALRIKQGGGDNGHNGLKSLTASFSTADYFRIRMGIGRPIGDQDPADFVLKPFSKEERKDLGEFIAQGADAITALVLTGMDKAQTAFNS</sequence>
<keyword evidence="8" id="KW-0963">Cytoplasm</keyword>
<dbReference type="OrthoDB" id="9800507at2"/>
<evidence type="ECO:0000256" key="6">
    <source>
        <dbReference type="ARBA" id="ARBA00048707"/>
    </source>
</evidence>
<feature type="active site" description="Proton acceptor" evidence="8">
    <location>
        <position position="22"/>
    </location>
</feature>
<dbReference type="PANTHER" id="PTHR17224">
    <property type="entry name" value="PEPTIDYL-TRNA HYDROLASE"/>
    <property type="match status" value="1"/>
</dbReference>
<evidence type="ECO:0000256" key="8">
    <source>
        <dbReference type="HAMAP-Rule" id="MF_00083"/>
    </source>
</evidence>
<dbReference type="Gene3D" id="3.40.50.1470">
    <property type="entry name" value="Peptidyl-tRNA hydrolase"/>
    <property type="match status" value="1"/>
</dbReference>
<comment type="function">
    <text evidence="8">Hydrolyzes ribosome-free peptidyl-tRNAs (with 1 or more amino acids incorporated), which drop off the ribosome during protein synthesis, or as a result of ribosome stalling.</text>
</comment>
<dbReference type="AlphaFoldDB" id="A0A249JZ16"/>
<evidence type="ECO:0000256" key="2">
    <source>
        <dbReference type="ARBA" id="ARBA00022555"/>
    </source>
</evidence>
<dbReference type="FunFam" id="3.40.50.1470:FF:000001">
    <property type="entry name" value="Peptidyl-tRNA hydrolase"/>
    <property type="match status" value="1"/>
</dbReference>
<feature type="site" description="Stabilizes the basic form of H active site to accept a proton" evidence="8">
    <location>
        <position position="92"/>
    </location>
</feature>
<evidence type="ECO:0000313" key="11">
    <source>
        <dbReference type="EMBL" id="ASY09771.1"/>
    </source>
</evidence>
<dbReference type="GO" id="GO:0005737">
    <property type="term" value="C:cytoplasm"/>
    <property type="evidence" value="ECO:0007669"/>
    <property type="project" value="UniProtKB-SubCell"/>
</dbReference>
<dbReference type="SUPFAM" id="SSF53178">
    <property type="entry name" value="Peptidyl-tRNA hydrolase-like"/>
    <property type="match status" value="1"/>
</dbReference>
<dbReference type="Pfam" id="PF01195">
    <property type="entry name" value="Pept_tRNA_hydro"/>
    <property type="match status" value="1"/>
</dbReference>
<dbReference type="GO" id="GO:0000049">
    <property type="term" value="F:tRNA binding"/>
    <property type="evidence" value="ECO:0007669"/>
    <property type="project" value="UniProtKB-UniRule"/>
</dbReference>
<dbReference type="Proteomes" id="UP000217153">
    <property type="component" value="Chromosome"/>
</dbReference>
<keyword evidence="12" id="KW-1185">Reference proteome</keyword>
<dbReference type="EMBL" id="CP016768">
    <property type="protein sequence ID" value="ASY09771.1"/>
    <property type="molecule type" value="Genomic_DNA"/>
</dbReference>
<feature type="binding site" evidence="8">
    <location>
        <position position="113"/>
    </location>
    <ligand>
        <name>tRNA</name>
        <dbReference type="ChEBI" id="CHEBI:17843"/>
    </ligand>
</feature>
<keyword evidence="4 8" id="KW-0694">RNA-binding</keyword>
<dbReference type="RefSeq" id="WP_095681076.1">
    <property type="nucleotide sequence ID" value="NZ_CP016768.2"/>
</dbReference>
<evidence type="ECO:0000256" key="3">
    <source>
        <dbReference type="ARBA" id="ARBA00022801"/>
    </source>
</evidence>
<dbReference type="InterPro" id="IPR001328">
    <property type="entry name" value="Pept_tRNA_hydro"/>
</dbReference>
<dbReference type="InterPro" id="IPR018171">
    <property type="entry name" value="Pept_tRNA_hydro_CS"/>
</dbReference>
<name>A0A249JZ16_9ACTN</name>
<comment type="function">
    <text evidence="8">Catalyzes the release of premature peptidyl moieties from peptidyl-tRNA molecules trapped in stalled 50S ribosomal subunits, and thus maintains levels of free tRNAs and 50S ribosomes.</text>
</comment>
<protein>
    <recommendedName>
        <fullName evidence="7 8">Peptidyl-tRNA hydrolase</fullName>
        <shortName evidence="8">Pth</shortName>
        <ecNumber evidence="1 8">3.1.1.29</ecNumber>
    </recommendedName>
</protein>
<evidence type="ECO:0000256" key="1">
    <source>
        <dbReference type="ARBA" id="ARBA00013260"/>
    </source>
</evidence>
<dbReference type="GO" id="GO:0004045">
    <property type="term" value="F:peptidyl-tRNA hydrolase activity"/>
    <property type="evidence" value="ECO:0007669"/>
    <property type="project" value="UniProtKB-UniRule"/>
</dbReference>
<dbReference type="PROSITE" id="PS01196">
    <property type="entry name" value="PEPT_TRNA_HYDROL_2"/>
    <property type="match status" value="1"/>
</dbReference>
<evidence type="ECO:0000256" key="7">
    <source>
        <dbReference type="ARBA" id="ARBA00050038"/>
    </source>
</evidence>
<evidence type="ECO:0000256" key="4">
    <source>
        <dbReference type="ARBA" id="ARBA00022884"/>
    </source>
</evidence>
<dbReference type="HAMAP" id="MF_00083">
    <property type="entry name" value="Pept_tRNA_hydro_bact"/>
    <property type="match status" value="1"/>
</dbReference>
<dbReference type="CDD" id="cd00462">
    <property type="entry name" value="PTH"/>
    <property type="match status" value="1"/>
</dbReference>
<comment type="subcellular location">
    <subcellularLocation>
        <location evidence="8">Cytoplasm</location>
    </subcellularLocation>
</comment>
<proteinExistence type="inferred from homology"/>
<evidence type="ECO:0000256" key="9">
    <source>
        <dbReference type="RuleBase" id="RU000673"/>
    </source>
</evidence>
<keyword evidence="3 8" id="KW-0378">Hydrolase</keyword>
<evidence type="ECO:0000256" key="5">
    <source>
        <dbReference type="ARBA" id="ARBA00038063"/>
    </source>
</evidence>
<organism evidence="11 12">
    <name type="scientific">Candidatus Nanopelagicus limnae</name>
    <dbReference type="NCBI Taxonomy" id="1884634"/>
    <lineage>
        <taxon>Bacteria</taxon>
        <taxon>Bacillati</taxon>
        <taxon>Actinomycetota</taxon>
        <taxon>Actinomycetes</taxon>
        <taxon>Candidatus Nanopelagicales</taxon>
        <taxon>Candidatus Nanopelagicaceae</taxon>
        <taxon>Candidatus Nanopelagicus</taxon>
    </lineage>
</organism>
<comment type="subunit">
    <text evidence="8">Monomer.</text>
</comment>
<feature type="binding site" evidence="8">
    <location>
        <position position="65"/>
    </location>
    <ligand>
        <name>tRNA</name>
        <dbReference type="ChEBI" id="CHEBI:17843"/>
    </ligand>
</feature>
<dbReference type="InterPro" id="IPR036416">
    <property type="entry name" value="Pept_tRNA_hydro_sf"/>
</dbReference>
<gene>
    <name evidence="8" type="primary">pth</name>
    <name evidence="11" type="ORF">B1s21122_05515</name>
</gene>
<dbReference type="PROSITE" id="PS01195">
    <property type="entry name" value="PEPT_TRNA_HYDROL_1"/>
    <property type="match status" value="1"/>
</dbReference>
<comment type="catalytic activity">
    <reaction evidence="6 8 9">
        <text>an N-acyl-L-alpha-aminoacyl-tRNA + H2O = an N-acyl-L-amino acid + a tRNA + H(+)</text>
        <dbReference type="Rhea" id="RHEA:54448"/>
        <dbReference type="Rhea" id="RHEA-COMP:10123"/>
        <dbReference type="Rhea" id="RHEA-COMP:13883"/>
        <dbReference type="ChEBI" id="CHEBI:15377"/>
        <dbReference type="ChEBI" id="CHEBI:15378"/>
        <dbReference type="ChEBI" id="CHEBI:59874"/>
        <dbReference type="ChEBI" id="CHEBI:78442"/>
        <dbReference type="ChEBI" id="CHEBI:138191"/>
        <dbReference type="EC" id="3.1.1.29"/>
    </reaction>
</comment>
<feature type="site" description="Discriminates between blocked and unblocked aminoacyl-tRNA" evidence="8">
    <location>
        <position position="12"/>
    </location>
</feature>
<feature type="binding site" evidence="8">
    <location>
        <position position="67"/>
    </location>
    <ligand>
        <name>tRNA</name>
        <dbReference type="ChEBI" id="CHEBI:17843"/>
    </ligand>
</feature>
<reference evidence="12" key="1">
    <citation type="submission" date="2016-10" db="EMBL/GenBank/DDBJ databases">
        <title>High microdiversification within the ubiquitous acI lineage of Actinobacteria.</title>
        <authorList>
            <person name="Neuenschwander S.M."/>
            <person name="Salcher M."/>
            <person name="Ghai R."/>
            <person name="Pernthaler J."/>
        </authorList>
    </citation>
    <scope>NUCLEOTIDE SEQUENCE [LARGE SCALE GENOMIC DNA]</scope>
</reference>